<evidence type="ECO:0000256" key="3">
    <source>
        <dbReference type="ARBA" id="ARBA00022692"/>
    </source>
</evidence>
<evidence type="ECO:0000256" key="2">
    <source>
        <dbReference type="ARBA" id="ARBA00022475"/>
    </source>
</evidence>
<comment type="caution">
    <text evidence="8">The sequence shown here is derived from an EMBL/GenBank/DDBJ whole genome shotgun (WGS) entry which is preliminary data.</text>
</comment>
<keyword evidence="5 6" id="KW-0472">Membrane</keyword>
<feature type="transmembrane region" description="Helical" evidence="6">
    <location>
        <begin position="133"/>
        <end position="149"/>
    </location>
</feature>
<dbReference type="RefSeq" id="WP_188445629.1">
    <property type="nucleotide sequence ID" value="NZ_BMDW01000004.1"/>
</dbReference>
<gene>
    <name evidence="8" type="ORF">GCM10011395_08500</name>
</gene>
<proteinExistence type="predicted"/>
<evidence type="ECO:0000256" key="5">
    <source>
        <dbReference type="ARBA" id="ARBA00023136"/>
    </source>
</evidence>
<keyword evidence="2" id="KW-1003">Cell membrane</keyword>
<organism evidence="8 9">
    <name type="scientific">Sphingomonas psychrolutea</name>
    <dbReference type="NCBI Taxonomy" id="1259676"/>
    <lineage>
        <taxon>Bacteria</taxon>
        <taxon>Pseudomonadati</taxon>
        <taxon>Pseudomonadota</taxon>
        <taxon>Alphaproteobacteria</taxon>
        <taxon>Sphingomonadales</taxon>
        <taxon>Sphingomonadaceae</taxon>
        <taxon>Sphingomonas</taxon>
    </lineage>
</organism>
<dbReference type="InterPro" id="IPR052218">
    <property type="entry name" value="Preflagellin_Peptidase"/>
</dbReference>
<keyword evidence="4 6" id="KW-1133">Transmembrane helix</keyword>
<feature type="transmembrane region" description="Helical" evidence="6">
    <location>
        <begin position="101"/>
        <end position="121"/>
    </location>
</feature>
<dbReference type="PANTHER" id="PTHR36506">
    <property type="entry name" value="PREFLAGELLIN PEPTIDASE"/>
    <property type="match status" value="1"/>
</dbReference>
<evidence type="ECO:0000256" key="1">
    <source>
        <dbReference type="ARBA" id="ARBA00004651"/>
    </source>
</evidence>
<name>A0ABQ1GBL0_9SPHN</name>
<dbReference type="Proteomes" id="UP000618591">
    <property type="component" value="Unassembled WGS sequence"/>
</dbReference>
<evidence type="ECO:0000313" key="9">
    <source>
        <dbReference type="Proteomes" id="UP000618591"/>
    </source>
</evidence>
<feature type="transmembrane region" description="Helical" evidence="6">
    <location>
        <begin position="62"/>
        <end position="81"/>
    </location>
</feature>
<dbReference type="InterPro" id="IPR000045">
    <property type="entry name" value="Prepilin_IV_endopep_pep"/>
</dbReference>
<dbReference type="PANTHER" id="PTHR36506:SF1">
    <property type="entry name" value="PREFLAGELLIN PEPTIDASE"/>
    <property type="match status" value="1"/>
</dbReference>
<evidence type="ECO:0000256" key="6">
    <source>
        <dbReference type="SAM" id="Phobius"/>
    </source>
</evidence>
<feature type="domain" description="Prepilin type IV endopeptidase peptidase" evidence="7">
    <location>
        <begin position="13"/>
        <end position="116"/>
    </location>
</feature>
<sequence>MGGASLSATLLVALAALLVSAGIQDARTREIANWKNAAIALLAPIWWWATDLTLWPDMATQLGLALIVFALFVAAFQFGWMGGGDVKMIGALALWLPLVPLTWMLIVMSLVGGALTLLLLVERAVRHRTGQIEVPYGVAIAIAALIALREPLFNHFGVNA</sequence>
<comment type="subcellular location">
    <subcellularLocation>
        <location evidence="1">Cell membrane</location>
        <topology evidence="1">Multi-pass membrane protein</topology>
    </subcellularLocation>
</comment>
<protein>
    <recommendedName>
        <fullName evidence="7">Prepilin type IV endopeptidase peptidase domain-containing protein</fullName>
    </recommendedName>
</protein>
<accession>A0ABQ1GBL0</accession>
<dbReference type="Pfam" id="PF01478">
    <property type="entry name" value="Peptidase_A24"/>
    <property type="match status" value="1"/>
</dbReference>
<keyword evidence="9" id="KW-1185">Reference proteome</keyword>
<evidence type="ECO:0000259" key="7">
    <source>
        <dbReference type="Pfam" id="PF01478"/>
    </source>
</evidence>
<dbReference type="EMBL" id="BMDW01000004">
    <property type="protein sequence ID" value="GGA40521.1"/>
    <property type="molecule type" value="Genomic_DNA"/>
</dbReference>
<dbReference type="Gene3D" id="1.20.120.1220">
    <property type="match status" value="1"/>
</dbReference>
<keyword evidence="3 6" id="KW-0812">Transmembrane</keyword>
<evidence type="ECO:0000313" key="8">
    <source>
        <dbReference type="EMBL" id="GGA40521.1"/>
    </source>
</evidence>
<reference evidence="9" key="1">
    <citation type="journal article" date="2019" name="Int. J. Syst. Evol. Microbiol.">
        <title>The Global Catalogue of Microorganisms (GCM) 10K type strain sequencing project: providing services to taxonomists for standard genome sequencing and annotation.</title>
        <authorList>
            <consortium name="The Broad Institute Genomics Platform"/>
            <consortium name="The Broad Institute Genome Sequencing Center for Infectious Disease"/>
            <person name="Wu L."/>
            <person name="Ma J."/>
        </authorList>
    </citation>
    <scope>NUCLEOTIDE SEQUENCE [LARGE SCALE GENOMIC DNA]</scope>
    <source>
        <strain evidence="9">CGMCC 1.10106</strain>
    </source>
</reference>
<evidence type="ECO:0000256" key="4">
    <source>
        <dbReference type="ARBA" id="ARBA00022989"/>
    </source>
</evidence>